<reference evidence="2" key="1">
    <citation type="submission" date="2021-05" db="EMBL/GenBank/DDBJ databases">
        <title>The genome of the haptophyte Pavlova lutheri (Diacronema luteri, Pavlovales) - a model for lipid biosynthesis in eukaryotic algae.</title>
        <authorList>
            <person name="Hulatt C.J."/>
            <person name="Posewitz M.C."/>
        </authorList>
    </citation>
    <scope>NUCLEOTIDE SEQUENCE</scope>
    <source>
        <strain evidence="2">NIVA-4/92</strain>
    </source>
</reference>
<gene>
    <name evidence="2" type="ORF">KFE25_001496</name>
</gene>
<name>A0A8J5X5D9_DIALT</name>
<dbReference type="EMBL" id="JAGTXO010000055">
    <property type="protein sequence ID" value="KAG8458204.1"/>
    <property type="molecule type" value="Genomic_DNA"/>
</dbReference>
<feature type="transmembrane region" description="Helical" evidence="1">
    <location>
        <begin position="261"/>
        <end position="280"/>
    </location>
</feature>
<dbReference type="OrthoDB" id="551896at2759"/>
<evidence type="ECO:0000256" key="1">
    <source>
        <dbReference type="SAM" id="Phobius"/>
    </source>
</evidence>
<accession>A0A8J5X5D9</accession>
<dbReference type="PANTHER" id="PTHR16007">
    <property type="entry name" value="EPIDIDYMAL MEMBRANE PROTEIN E9-RELATED"/>
    <property type="match status" value="1"/>
</dbReference>
<protein>
    <submittedName>
        <fullName evidence="2">Uncharacterized protein</fullName>
    </submittedName>
</protein>
<dbReference type="Proteomes" id="UP000751190">
    <property type="component" value="Unassembled WGS sequence"/>
</dbReference>
<sequence>MAHSSAHGPPHISGSVGGHVLPGVCFLLLGVHWTVAVVSHLVAGHRAEASRAWYPLPGTWTHAWPVEPALKAGLSMLGALVEVLIKDMRPGRVFFRPLFSPAGDFVNVNIWAHAAMYSFFALSGVVDFAMDCHVRTAAAAQAGAVASNAHARVLGPALEHDAADAESAAAAREQTKADRIAESRVGAAAHPTAARRVARRVELAALSVALAHCAIQFAFHASAPEAPRFFAAAHAVLVILLGFAALAAAIEAAVDEPEQAWLSALLRAVLMTTSGAWFVHLARYYREPHRWAAMPHGPHALTALAAFVLLAVLGTTAALAVACAVPSKAGLRVGARPPATARAWRVHGAAP</sequence>
<proteinExistence type="predicted"/>
<organism evidence="2 3">
    <name type="scientific">Diacronema lutheri</name>
    <name type="common">Unicellular marine alga</name>
    <name type="synonym">Monochrysis lutheri</name>
    <dbReference type="NCBI Taxonomy" id="2081491"/>
    <lineage>
        <taxon>Eukaryota</taxon>
        <taxon>Haptista</taxon>
        <taxon>Haptophyta</taxon>
        <taxon>Pavlovophyceae</taxon>
        <taxon>Pavlovales</taxon>
        <taxon>Pavlovaceae</taxon>
        <taxon>Diacronema</taxon>
    </lineage>
</organism>
<feature type="transmembrane region" description="Helical" evidence="1">
    <location>
        <begin position="20"/>
        <end position="43"/>
    </location>
</feature>
<evidence type="ECO:0000313" key="2">
    <source>
        <dbReference type="EMBL" id="KAG8458204.1"/>
    </source>
</evidence>
<keyword evidence="1" id="KW-0812">Transmembrane</keyword>
<dbReference type="PANTHER" id="PTHR16007:SF15">
    <property type="entry name" value="TRANSMEMBRANE PROTEIN 45B"/>
    <property type="match status" value="1"/>
</dbReference>
<keyword evidence="3" id="KW-1185">Reference proteome</keyword>
<dbReference type="AlphaFoldDB" id="A0A8J5X5D9"/>
<feature type="transmembrane region" description="Helical" evidence="1">
    <location>
        <begin position="300"/>
        <end position="325"/>
    </location>
</feature>
<keyword evidence="1" id="KW-0472">Membrane</keyword>
<keyword evidence="1" id="KW-1133">Transmembrane helix</keyword>
<feature type="transmembrane region" description="Helical" evidence="1">
    <location>
        <begin position="229"/>
        <end position="249"/>
    </location>
</feature>
<dbReference type="InterPro" id="IPR042127">
    <property type="entry name" value="TMEM45"/>
</dbReference>
<feature type="transmembrane region" description="Helical" evidence="1">
    <location>
        <begin position="203"/>
        <end position="223"/>
    </location>
</feature>
<comment type="caution">
    <text evidence="2">The sequence shown here is derived from an EMBL/GenBank/DDBJ whole genome shotgun (WGS) entry which is preliminary data.</text>
</comment>
<evidence type="ECO:0000313" key="3">
    <source>
        <dbReference type="Proteomes" id="UP000751190"/>
    </source>
</evidence>